<keyword evidence="1" id="KW-1133">Transmembrane helix</keyword>
<dbReference type="EC" id="2.7.11.25" evidence="3"/>
<keyword evidence="3" id="KW-0378">Hydrolase</keyword>
<proteinExistence type="predicted"/>
<dbReference type="SMART" id="SM00220">
    <property type="entry name" value="S_TKc"/>
    <property type="match status" value="1"/>
</dbReference>
<dbReference type="Pfam" id="PF07714">
    <property type="entry name" value="PK_Tyr_Ser-Thr"/>
    <property type="match status" value="1"/>
</dbReference>
<dbReference type="SUPFAM" id="SSF56112">
    <property type="entry name" value="Protein kinase-like (PK-like)"/>
    <property type="match status" value="1"/>
</dbReference>
<evidence type="ECO:0000259" key="2">
    <source>
        <dbReference type="PROSITE" id="PS50011"/>
    </source>
</evidence>
<dbReference type="Gene3D" id="1.10.510.10">
    <property type="entry name" value="Transferase(Phosphotransferase) domain 1"/>
    <property type="match status" value="1"/>
</dbReference>
<dbReference type="SUPFAM" id="SSF57184">
    <property type="entry name" value="Growth factor receptor domain"/>
    <property type="match status" value="4"/>
</dbReference>
<keyword evidence="3" id="KW-0418">Kinase</keyword>
<dbReference type="RefSeq" id="XP_001734595.1">
    <property type="nucleotide sequence ID" value="XM_001734543.1"/>
</dbReference>
<dbReference type="GO" id="GO:0004252">
    <property type="term" value="F:serine-type endopeptidase activity"/>
    <property type="evidence" value="ECO:0007669"/>
    <property type="project" value="UniProtKB-EC"/>
</dbReference>
<dbReference type="OMA" id="SINCKCT"/>
<dbReference type="InterPro" id="IPR000719">
    <property type="entry name" value="Prot_kinase_dom"/>
</dbReference>
<keyword evidence="1" id="KW-0472">Membrane</keyword>
<gene>
    <name evidence="3" type="ORF">EDI_237940</name>
</gene>
<dbReference type="InterPro" id="IPR011009">
    <property type="entry name" value="Kinase-like_dom_sf"/>
</dbReference>
<reference evidence="4" key="1">
    <citation type="submission" date="2007-12" db="EMBL/GenBank/DDBJ databases">
        <title>Annotation of Entamoeba dispar SAW760.</title>
        <authorList>
            <person name="Lorenzi H."/>
            <person name="Inman J."/>
            <person name="Schobel S."/>
            <person name="Amedeo P."/>
            <person name="Caler E."/>
        </authorList>
    </citation>
    <scope>NUCLEOTIDE SEQUENCE [LARGE SCALE GENOMIC DNA]</scope>
    <source>
        <strain evidence="4">ATCC PRA-260 / SAW760</strain>
    </source>
</reference>
<dbReference type="PANTHER" id="PTHR45756">
    <property type="entry name" value="PALMITOYLTRANSFERASE"/>
    <property type="match status" value="1"/>
</dbReference>
<dbReference type="Proteomes" id="UP000008076">
    <property type="component" value="Unassembled WGS sequence"/>
</dbReference>
<evidence type="ECO:0000313" key="4">
    <source>
        <dbReference type="Proteomes" id="UP000008076"/>
    </source>
</evidence>
<dbReference type="GeneID" id="5879511"/>
<dbReference type="eggNOG" id="KOG0192">
    <property type="taxonomic scope" value="Eukaryota"/>
</dbReference>
<feature type="domain" description="Protein kinase" evidence="2">
    <location>
        <begin position="1467"/>
        <end position="1730"/>
    </location>
</feature>
<dbReference type="GO" id="GO:0004709">
    <property type="term" value="F:MAP kinase kinase kinase activity"/>
    <property type="evidence" value="ECO:0007669"/>
    <property type="project" value="UniProtKB-EC"/>
</dbReference>
<dbReference type="PROSITE" id="PS00108">
    <property type="entry name" value="PROTEIN_KINASE_ST"/>
    <property type="match status" value="1"/>
</dbReference>
<keyword evidence="1" id="KW-0812">Transmembrane</keyword>
<protein>
    <submittedName>
        <fullName evidence="3">Protein serine/threonine kinase, putative</fullName>
        <ecNumber evidence="3">2.7.11.25</ecNumber>
        <ecNumber evidence="3">3.4.21.75</ecNumber>
    </submittedName>
</protein>
<keyword evidence="3" id="KW-0808">Transferase</keyword>
<evidence type="ECO:0000256" key="1">
    <source>
        <dbReference type="SAM" id="Phobius"/>
    </source>
</evidence>
<dbReference type="InterPro" id="IPR053215">
    <property type="entry name" value="TKL_Ser/Thr_kinase"/>
</dbReference>
<dbReference type="InterPro" id="IPR006212">
    <property type="entry name" value="Furin_repeat"/>
</dbReference>
<dbReference type="InterPro" id="IPR001245">
    <property type="entry name" value="Ser-Thr/Tyr_kinase_cat_dom"/>
</dbReference>
<dbReference type="OrthoDB" id="27422at2759"/>
<dbReference type="PROSITE" id="PS50011">
    <property type="entry name" value="PROTEIN_KINASE_DOM"/>
    <property type="match status" value="1"/>
</dbReference>
<dbReference type="InterPro" id="IPR009030">
    <property type="entry name" value="Growth_fac_rcpt_cys_sf"/>
</dbReference>
<dbReference type="SMART" id="SM00261">
    <property type="entry name" value="FU"/>
    <property type="match status" value="7"/>
</dbReference>
<evidence type="ECO:0000313" key="3">
    <source>
        <dbReference type="EMBL" id="EDR29229.1"/>
    </source>
</evidence>
<name>B0E8A4_ENTDS</name>
<feature type="transmembrane region" description="Helical" evidence="1">
    <location>
        <begin position="1418"/>
        <end position="1446"/>
    </location>
</feature>
<dbReference type="VEuPathDB" id="AmoebaDB:EDI_237940"/>
<sequence>MRGWKHVTYVESNKTDCFLFVNDCCGADRVDTTKNYLFFDDTADTPNKYFYFKHEPSTANGRKVLNLDFWRESKYSNTNYIFDLDGIPEYSTLYQGGRVASDSSTTTLMLHKVIVYFTVNDTFHENIILDYKENIPPFLLIDGDASVTIKTNYYTPKCTYHYSTKGIKTTIKTPISGKVSATYQSYSICDIDGYSRITLCPLKIIPDNDCTCTFKNFEYQNGYYDCYHLSEHRIFNISSDQEQLPVEQIWYSFTNIDDTTLSIPKRNSLSFVGIVEPPDYPMRFYGKVYFNNTLKITKSDVYFSIGTFYLNQVEIKDSVSNDAVLFRGKLMIDTDEEIERLNNIGIKQVPCGDSTRRYIKTTSSINCKCTQTSPTTFTQFDCDDSTTRRYDKFTLVLSQDYNGGNVKRYWQKIISETDLKSVTITGVGINVEDVCDFSKISNINIDTDLRCSSLKINLMSSISVNENSQFSFDSITTVGDITDSNLDGKALIQVNSGNLVISSAIKINFSSTTVDCFELASSNSPFSDELSLVESNEHKVYALDRLLRVCKKESNNIDVYCTISDPNYNFDYQQCPCQGPSCYIQTNLDKVILPDSTNIENAILLLSQNVIFSNVQSIDNIQITGDFDITLEGTQNIFIGSIDGRSHKPTLITKGDTVIERTLSAVKYNPHSKLTFLSQNTLIEDIIETDTSIIIIDRGVTKLALNSLTGAKQKETPLFDTVSASLSLNINGMPTISNIMRSVVKNTKRKIEINQPEQIKFSCDRQAIVIMEESQTSITKENCITMNLYQRQCIQTNEGYVDVNGDLDFTCPCSSRESQCSIILAKGNTKMTINDIEELYISNSATLIASFQKFKLITTSGKPTDHFVIDGKNNYIYLDGIIGQTIEFNEKNIISVVHDGLSLINMKTGTTNNIIINETSYCTDMYITTGKVECLKCGEGNPIEGDCPERPIVLNCTKYSTAGNCVECKEGYYLKGQTLKSQNCFPCNIHCKKCSSDSKCLLCEDGYKVGLSNYCELVSSEVCPNYIMGMCRKCQDGKYSSDEQSCNKYCSELHSGCGVCSTNNGECSVCDINDGYMLSSGQCVKQSSASIVSPNGVVQCNDGWFNDDGTCKECSKNFGSECTKCTATECLSCSNSYIINSNGICIDKTDCSLEKDSTCYKCVSGKYFDGSSCVNCPLKCTEYGLCTSTKPENQCIEYLEGNCIKCNVRYYLSNGECLPCNSNCYECFGDESYCISCNDKYTLQRDGTKSICQSDDILNAKCTQMMKAGTGCAICKDGFYRKDVDCQECIKNCTKCLDGNSCISCEDNFFLYNGRQCISYDMLTSCKTKTPNGCTLCEDGYVLKTPYCQSCLEVTEHCTSCSTISCYSCEENYVLIGDKCVHYRAIEHCSKSTDSKCSKCDFWYSVSTSGTYCQKQPVVWFIVLICILGSIIVILIIAGVVALSCIKPACIYLRCKEVCEFKITINPGCTCVIEGRSFGIVYIGEFRGNQVAIKKMKQIEENENKKKEFEKEVMMLDKFRSEYIIHFYGAVFIPNKICMITEYAKYGSIQDLINKRTNTEIPNKIRIKFMIDGANGISYLHSNGILHRDIKPDNFLVITLDDNIGVNCKLTDFGSSRNINMMMTNITFTKGIGSPIYMAPEILNREHYKMASDIYSYSITMLEIITWQDPFPKDMKPWTVADKISAGERPETINKIQEVELKKVIEMSWNHNQKERILIGDIMTLLESYQNKQYN</sequence>
<dbReference type="Gene3D" id="2.10.220.10">
    <property type="entry name" value="Hormone Receptor, Insulin-like Growth Factor Receptor 1, Chain A, domain 2"/>
    <property type="match status" value="1"/>
</dbReference>
<dbReference type="KEGG" id="edi:EDI_237940"/>
<dbReference type="InterPro" id="IPR008271">
    <property type="entry name" value="Ser/Thr_kinase_AS"/>
</dbReference>
<accession>B0E8A4</accession>
<dbReference type="GO" id="GO:0005524">
    <property type="term" value="F:ATP binding"/>
    <property type="evidence" value="ECO:0007669"/>
    <property type="project" value="InterPro"/>
</dbReference>
<dbReference type="EC" id="3.4.21.75" evidence="3"/>
<dbReference type="EMBL" id="DS548146">
    <property type="protein sequence ID" value="EDR29229.1"/>
    <property type="molecule type" value="Genomic_DNA"/>
</dbReference>
<organism evidence="4">
    <name type="scientific">Entamoeba dispar (strain ATCC PRA-260 / SAW760)</name>
    <dbReference type="NCBI Taxonomy" id="370354"/>
    <lineage>
        <taxon>Eukaryota</taxon>
        <taxon>Amoebozoa</taxon>
        <taxon>Evosea</taxon>
        <taxon>Archamoebae</taxon>
        <taxon>Mastigamoebida</taxon>
        <taxon>Entamoebidae</taxon>
        <taxon>Entamoeba</taxon>
    </lineage>
</organism>
<keyword evidence="4" id="KW-1185">Reference proteome</keyword>
<dbReference type="PANTHER" id="PTHR45756:SF1">
    <property type="entry name" value="PROTEIN KINASE DOMAIN CONTAINING PROTEIN"/>
    <property type="match status" value="1"/>
</dbReference>